<sequence length="204" mass="23603">MPVFSTKYSDFTGSMARSETTSIPERISYRGTGRRYRWPNISLSIILFIQFICGVTVLGIFAYLAEVQKRLYAPVPWYFYFLIIVGLLTIFFVFGLVTLYYMHLLLPIYVGILSFILFVLWLTGLIKASIDLWGPLGSVNDNCTRYVFTDQEWGGRSVETLARIQQIGVCNMWKTSFALELIATVLFMFMLFMCHQVWSRAVRD</sequence>
<feature type="transmembrane region" description="Helical" evidence="1">
    <location>
        <begin position="77"/>
        <end position="102"/>
    </location>
</feature>
<proteinExistence type="predicted"/>
<dbReference type="EMBL" id="ML119645">
    <property type="protein sequence ID" value="RPA88110.1"/>
    <property type="molecule type" value="Genomic_DNA"/>
</dbReference>
<protein>
    <recommendedName>
        <fullName evidence="4">MARVEL domain-containing protein</fullName>
    </recommendedName>
</protein>
<keyword evidence="3" id="KW-1185">Reference proteome</keyword>
<name>A0A3N4IV58_ASCIM</name>
<evidence type="ECO:0000256" key="1">
    <source>
        <dbReference type="SAM" id="Phobius"/>
    </source>
</evidence>
<keyword evidence="1" id="KW-0812">Transmembrane</keyword>
<feature type="transmembrane region" description="Helical" evidence="1">
    <location>
        <begin position="177"/>
        <end position="198"/>
    </location>
</feature>
<keyword evidence="1" id="KW-0472">Membrane</keyword>
<feature type="transmembrane region" description="Helical" evidence="1">
    <location>
        <begin position="41"/>
        <end position="65"/>
    </location>
</feature>
<evidence type="ECO:0008006" key="4">
    <source>
        <dbReference type="Google" id="ProtNLM"/>
    </source>
</evidence>
<feature type="transmembrane region" description="Helical" evidence="1">
    <location>
        <begin position="108"/>
        <end position="126"/>
    </location>
</feature>
<dbReference type="OrthoDB" id="3930290at2759"/>
<gene>
    <name evidence="2" type="ORF">BJ508DRAFT_409999</name>
</gene>
<dbReference type="Proteomes" id="UP000275078">
    <property type="component" value="Unassembled WGS sequence"/>
</dbReference>
<dbReference type="STRING" id="1160509.A0A3N4IV58"/>
<reference evidence="2 3" key="1">
    <citation type="journal article" date="2018" name="Nat. Ecol. Evol.">
        <title>Pezizomycetes genomes reveal the molecular basis of ectomycorrhizal truffle lifestyle.</title>
        <authorList>
            <person name="Murat C."/>
            <person name="Payen T."/>
            <person name="Noel B."/>
            <person name="Kuo A."/>
            <person name="Morin E."/>
            <person name="Chen J."/>
            <person name="Kohler A."/>
            <person name="Krizsan K."/>
            <person name="Balestrini R."/>
            <person name="Da Silva C."/>
            <person name="Montanini B."/>
            <person name="Hainaut M."/>
            <person name="Levati E."/>
            <person name="Barry K.W."/>
            <person name="Belfiori B."/>
            <person name="Cichocki N."/>
            <person name="Clum A."/>
            <person name="Dockter R.B."/>
            <person name="Fauchery L."/>
            <person name="Guy J."/>
            <person name="Iotti M."/>
            <person name="Le Tacon F."/>
            <person name="Lindquist E.A."/>
            <person name="Lipzen A."/>
            <person name="Malagnac F."/>
            <person name="Mello A."/>
            <person name="Molinier V."/>
            <person name="Miyauchi S."/>
            <person name="Poulain J."/>
            <person name="Riccioni C."/>
            <person name="Rubini A."/>
            <person name="Sitrit Y."/>
            <person name="Splivallo R."/>
            <person name="Traeger S."/>
            <person name="Wang M."/>
            <person name="Zifcakova L."/>
            <person name="Wipf D."/>
            <person name="Zambonelli A."/>
            <person name="Paolocci F."/>
            <person name="Nowrousian M."/>
            <person name="Ottonello S."/>
            <person name="Baldrian P."/>
            <person name="Spatafora J.W."/>
            <person name="Henrissat B."/>
            <person name="Nagy L.G."/>
            <person name="Aury J.M."/>
            <person name="Wincker P."/>
            <person name="Grigoriev I.V."/>
            <person name="Bonfante P."/>
            <person name="Martin F.M."/>
        </authorList>
    </citation>
    <scope>NUCLEOTIDE SEQUENCE [LARGE SCALE GENOMIC DNA]</scope>
    <source>
        <strain evidence="2 3">RN42</strain>
    </source>
</reference>
<accession>A0A3N4IV58</accession>
<keyword evidence="1" id="KW-1133">Transmembrane helix</keyword>
<organism evidence="2 3">
    <name type="scientific">Ascobolus immersus RN42</name>
    <dbReference type="NCBI Taxonomy" id="1160509"/>
    <lineage>
        <taxon>Eukaryota</taxon>
        <taxon>Fungi</taxon>
        <taxon>Dikarya</taxon>
        <taxon>Ascomycota</taxon>
        <taxon>Pezizomycotina</taxon>
        <taxon>Pezizomycetes</taxon>
        <taxon>Pezizales</taxon>
        <taxon>Ascobolaceae</taxon>
        <taxon>Ascobolus</taxon>
    </lineage>
</organism>
<evidence type="ECO:0000313" key="2">
    <source>
        <dbReference type="EMBL" id="RPA88110.1"/>
    </source>
</evidence>
<dbReference type="AlphaFoldDB" id="A0A3N4IV58"/>
<evidence type="ECO:0000313" key="3">
    <source>
        <dbReference type="Proteomes" id="UP000275078"/>
    </source>
</evidence>